<name>Q1R0A5_CHRI1</name>
<dbReference type="eggNOG" id="COG4966">
    <property type="taxonomic scope" value="Bacteria"/>
</dbReference>
<evidence type="ECO:0000313" key="3">
    <source>
        <dbReference type="Proteomes" id="UP000000239"/>
    </source>
</evidence>
<proteinExistence type="predicted"/>
<evidence type="ECO:0000256" key="1">
    <source>
        <dbReference type="SAM" id="Phobius"/>
    </source>
</evidence>
<dbReference type="AlphaFoldDB" id="Q1R0A5"/>
<reference evidence="2 3" key="1">
    <citation type="journal article" date="2011" name="Stand. Genomic Sci.">
        <title>Complete genome sequence of the halophilic and highly halotolerant Chromohalobacter salexigens type strain (1H11(T)).</title>
        <authorList>
            <person name="Copeland A."/>
            <person name="O'Connor K."/>
            <person name="Lucas S."/>
            <person name="Lapidus A."/>
            <person name="Berry K.W."/>
            <person name="Detter J.C."/>
            <person name="Del Rio T.G."/>
            <person name="Hammon N."/>
            <person name="Dalin E."/>
            <person name="Tice H."/>
            <person name="Pitluck S."/>
            <person name="Bruce D."/>
            <person name="Goodwin L."/>
            <person name="Han C."/>
            <person name="Tapia R."/>
            <person name="Saunders E."/>
            <person name="Schmutz J."/>
            <person name="Brettin T."/>
            <person name="Larimer F."/>
            <person name="Land M."/>
            <person name="Hauser L."/>
            <person name="Vargas C."/>
            <person name="Nieto J.J."/>
            <person name="Kyrpides N.C."/>
            <person name="Ivanova N."/>
            <person name="Goker M."/>
            <person name="Klenk H.P."/>
            <person name="Csonka L.N."/>
            <person name="Woyke T."/>
        </authorList>
    </citation>
    <scope>NUCLEOTIDE SEQUENCE [LARGE SCALE GENOMIC DNA]</scope>
    <source>
        <strain evidence="3">ATCC BAA-138 / DSM 3043 / CIP 106854 / NCIMB 13768 / 1H11</strain>
    </source>
</reference>
<evidence type="ECO:0000313" key="2">
    <source>
        <dbReference type="EMBL" id="ABE57853.1"/>
    </source>
</evidence>
<dbReference type="Proteomes" id="UP000000239">
    <property type="component" value="Chromosome"/>
</dbReference>
<keyword evidence="1" id="KW-0812">Transmembrane</keyword>
<dbReference type="InterPro" id="IPR032092">
    <property type="entry name" value="PilW"/>
</dbReference>
<organism evidence="2 3">
    <name type="scientific">Chromohalobacter israelensis (strain ATCC BAA-138 / DSM 3043 / CIP 106854 / NCIMB 13768 / 1H11)</name>
    <name type="common">Chromohalobacter salexigens</name>
    <dbReference type="NCBI Taxonomy" id="290398"/>
    <lineage>
        <taxon>Bacteria</taxon>
        <taxon>Pseudomonadati</taxon>
        <taxon>Pseudomonadota</taxon>
        <taxon>Gammaproteobacteria</taxon>
        <taxon>Oceanospirillales</taxon>
        <taxon>Halomonadaceae</taxon>
        <taxon>Chromohalobacter</taxon>
    </lineage>
</organism>
<accession>Q1R0A5</accession>
<protein>
    <submittedName>
        <fullName evidence="2">Tfp pilus assembly protein PilW-like protein</fullName>
    </submittedName>
</protein>
<dbReference type="STRING" id="290398.Csal_0491"/>
<keyword evidence="1" id="KW-1133">Transmembrane helix</keyword>
<dbReference type="EMBL" id="CP000285">
    <property type="protein sequence ID" value="ABE57853.1"/>
    <property type="molecule type" value="Genomic_DNA"/>
</dbReference>
<dbReference type="HOGENOM" id="CLU_1222989_0_0_6"/>
<gene>
    <name evidence="2" type="ordered locus">Csal_0491</name>
</gene>
<sequence length="226" mass="24555">MSLVELMVSLAIGMLVLVGVVDLFLAYQHQYRMQTQLAQMQESGRFVTDVLTRELRKAGYAPRGLTEAFPATAHFAAKASVTGSNDSIQVRYYGSADGTMQDCLGARLGRGDASRARFALREDGGLTCAVDDTPPQPLDALVVDLALRYFVADGWRRAAQVNDWTKVTGVSAELLVASPQDGLVDTASSYVFDGERVTAPDHRLYRVYTTAVALRNALHPHEEGAS</sequence>
<dbReference type="KEGG" id="csa:Csal_0491"/>
<dbReference type="Pfam" id="PF16074">
    <property type="entry name" value="PilW"/>
    <property type="match status" value="1"/>
</dbReference>
<keyword evidence="1" id="KW-0472">Membrane</keyword>
<keyword evidence="3" id="KW-1185">Reference proteome</keyword>
<dbReference type="GO" id="GO:0043683">
    <property type="term" value="P:type IV pilus assembly"/>
    <property type="evidence" value="ECO:0007669"/>
    <property type="project" value="InterPro"/>
</dbReference>
<feature type="transmembrane region" description="Helical" evidence="1">
    <location>
        <begin position="6"/>
        <end position="27"/>
    </location>
</feature>